<accession>A0A1J3CER5</accession>
<dbReference type="SMART" id="SM00212">
    <property type="entry name" value="UBCc"/>
    <property type="match status" value="1"/>
</dbReference>
<dbReference type="EMBL" id="GEVI01025855">
    <property type="protein sequence ID" value="JAU06465.1"/>
    <property type="molecule type" value="Transcribed_RNA"/>
</dbReference>
<evidence type="ECO:0000313" key="8">
    <source>
        <dbReference type="EMBL" id="JAU06465.1"/>
    </source>
</evidence>
<feature type="region of interest" description="Disordered" evidence="6">
    <location>
        <begin position="571"/>
        <end position="605"/>
    </location>
</feature>
<keyword evidence="2" id="KW-0808">Transferase</keyword>
<feature type="compositionally biased region" description="Polar residues" evidence="6">
    <location>
        <begin position="68"/>
        <end position="79"/>
    </location>
</feature>
<dbReference type="PANTHER" id="PTHR46116">
    <property type="entry name" value="(E3-INDEPENDENT) E2 UBIQUITIN-CONJUGATING ENZYME"/>
    <property type="match status" value="1"/>
</dbReference>
<protein>
    <recommendedName>
        <fullName evidence="1">E2 ubiquitin-conjugating enzyme</fullName>
        <ecNumber evidence="1">2.3.2.23</ecNumber>
    </recommendedName>
</protein>
<dbReference type="EC" id="2.3.2.23" evidence="1"/>
<organism evidence="8">
    <name type="scientific">Noccaea caerulescens</name>
    <name type="common">Alpine penny-cress</name>
    <name type="synonym">Thlaspi caerulescens</name>
    <dbReference type="NCBI Taxonomy" id="107243"/>
    <lineage>
        <taxon>Eukaryota</taxon>
        <taxon>Viridiplantae</taxon>
        <taxon>Streptophyta</taxon>
        <taxon>Embryophyta</taxon>
        <taxon>Tracheophyta</taxon>
        <taxon>Spermatophyta</taxon>
        <taxon>Magnoliopsida</taxon>
        <taxon>eudicotyledons</taxon>
        <taxon>Gunneridae</taxon>
        <taxon>Pentapetalae</taxon>
        <taxon>rosids</taxon>
        <taxon>malvids</taxon>
        <taxon>Brassicales</taxon>
        <taxon>Brassicaceae</taxon>
        <taxon>Coluteocarpeae</taxon>
        <taxon>Noccaea</taxon>
    </lineage>
</organism>
<name>A0A1J3CER5_NOCCA</name>
<evidence type="ECO:0000256" key="6">
    <source>
        <dbReference type="SAM" id="MobiDB-lite"/>
    </source>
</evidence>
<proteinExistence type="predicted"/>
<dbReference type="FunFam" id="3.10.110.10:FF:000028">
    <property type="entry name" value="Probable ubiquitin-conjugating enzyme E2 23"/>
    <property type="match status" value="1"/>
</dbReference>
<reference evidence="8" key="1">
    <citation type="submission" date="2016-07" db="EMBL/GenBank/DDBJ databases">
        <title>De novo transcriptome assembly of four accessions of the metal hyperaccumulator plant Noccaea caerulescens.</title>
        <authorList>
            <person name="Blande D."/>
            <person name="Halimaa P."/>
            <person name="Tervahauta A.I."/>
            <person name="Aarts M.G."/>
            <person name="Karenlampi S.O."/>
        </authorList>
    </citation>
    <scope>NUCLEOTIDE SEQUENCE</scope>
</reference>
<feature type="region of interest" description="Disordered" evidence="6">
    <location>
        <begin position="68"/>
        <end position="115"/>
    </location>
</feature>
<evidence type="ECO:0000256" key="2">
    <source>
        <dbReference type="ARBA" id="ARBA00022679"/>
    </source>
</evidence>
<dbReference type="Pfam" id="PF00179">
    <property type="entry name" value="UQ_con"/>
    <property type="match status" value="1"/>
</dbReference>
<evidence type="ECO:0000256" key="1">
    <source>
        <dbReference type="ARBA" id="ARBA00012486"/>
    </source>
</evidence>
<dbReference type="GO" id="GO:0061631">
    <property type="term" value="F:ubiquitin conjugating enzyme activity"/>
    <property type="evidence" value="ECO:0007669"/>
    <property type="project" value="UniProtKB-EC"/>
</dbReference>
<feature type="domain" description="UBC core" evidence="7">
    <location>
        <begin position="311"/>
        <end position="471"/>
    </location>
</feature>
<keyword evidence="4" id="KW-0833">Ubl conjugation pathway</keyword>
<evidence type="ECO:0000259" key="7">
    <source>
        <dbReference type="PROSITE" id="PS50127"/>
    </source>
</evidence>
<feature type="compositionally biased region" description="Acidic residues" evidence="6">
    <location>
        <begin position="86"/>
        <end position="115"/>
    </location>
</feature>
<sequence length="605" mass="67273">MEPNVVEIATPLASCSRTLTPNKGGNQELIDFEQYELQNGGVHDSKNKGKGIQFDSLFNDEGSASDCYDSTNNVESNSLLDPDSLIYEDDDEYNDQYGYDMEDDDDDDDDDDAPDEYSMYQDIFDAKDIPTGVEVSMDWFPDKETAESDGNTATCKKTTKPSCLFKNTAAAPVAQPWKALPHNSGGVIPNSAYALPQNSQALASTTVSTWKHSSSSVLQPQTPDTVMGEAPASSGLLLPVPKKLSVSKSYPHLAVPRVDQVISAPDTSRAKRNMEDFLGSYLFFKRFDIVEDFSDHHYASKGDTSKQHSKEWAKRIQEEWRILENDLPEMIFVRAYESRMDLLRAVIIGAAGTPYHDGLFFFDLFFPDAYPNVPPNVYYHSGGLRINPNLYNCGKVCLSLLGTWSGTGKEKWMANNSTMLQVLVSIQALILNEKPYFNEPGYERTAGSAQGEAQSKHYSENTFLLSLKTMVYTMRRPPKYFENFAYGHFYSCAHDFLKACDAYRNGAPVGSKVKVKVKEGDEDVKVKEGGEVVVEERSASCSPKFRKDVTNFVETLLLNEFILLGVKGLEPEEEDNPSETNNIFAESSSSGGKISGSKRDRVSSN</sequence>
<evidence type="ECO:0000256" key="4">
    <source>
        <dbReference type="ARBA" id="ARBA00022786"/>
    </source>
</evidence>
<dbReference type="GO" id="GO:0005524">
    <property type="term" value="F:ATP binding"/>
    <property type="evidence" value="ECO:0007669"/>
    <property type="project" value="UniProtKB-KW"/>
</dbReference>
<gene>
    <name evidence="8" type="ORF">GA_TR14316_c0_g1_i1_g.44692</name>
</gene>
<dbReference type="CDD" id="cd23837">
    <property type="entry name" value="UBCc_UBE2O"/>
    <property type="match status" value="1"/>
</dbReference>
<dbReference type="AlphaFoldDB" id="A0A1J3CER5"/>
<evidence type="ECO:0000256" key="5">
    <source>
        <dbReference type="ARBA" id="ARBA00022840"/>
    </source>
</evidence>
<dbReference type="PROSITE" id="PS50127">
    <property type="entry name" value="UBC_2"/>
    <property type="match status" value="1"/>
</dbReference>
<keyword evidence="3" id="KW-0547">Nucleotide-binding</keyword>
<dbReference type="Gene3D" id="3.10.110.10">
    <property type="entry name" value="Ubiquitin Conjugating Enzyme"/>
    <property type="match status" value="1"/>
</dbReference>
<dbReference type="SUPFAM" id="SSF54495">
    <property type="entry name" value="UBC-like"/>
    <property type="match status" value="1"/>
</dbReference>
<dbReference type="PANTHER" id="PTHR46116:SF41">
    <property type="entry name" value="UBIQUITIN-CONJUGATING ENZYME E2 25-RELATED"/>
    <property type="match status" value="1"/>
</dbReference>
<evidence type="ECO:0000256" key="3">
    <source>
        <dbReference type="ARBA" id="ARBA00022741"/>
    </source>
</evidence>
<dbReference type="InterPro" id="IPR000608">
    <property type="entry name" value="UBC"/>
</dbReference>
<dbReference type="InterPro" id="IPR016135">
    <property type="entry name" value="UBQ-conjugating_enzyme/RWD"/>
</dbReference>
<keyword evidence="5" id="KW-0067">ATP-binding</keyword>